<dbReference type="Pfam" id="PF18902">
    <property type="entry name" value="DUF5658"/>
    <property type="match status" value="1"/>
</dbReference>
<protein>
    <recommendedName>
        <fullName evidence="2">DUF5658 domain-containing protein</fullName>
    </recommendedName>
</protein>
<feature type="domain" description="DUF5658" evidence="2">
    <location>
        <begin position="12"/>
        <end position="98"/>
    </location>
</feature>
<dbReference type="EMBL" id="FXAZ01000001">
    <property type="protein sequence ID" value="SMG10954.1"/>
    <property type="molecule type" value="Genomic_DNA"/>
</dbReference>
<evidence type="ECO:0000256" key="1">
    <source>
        <dbReference type="SAM" id="Phobius"/>
    </source>
</evidence>
<dbReference type="OrthoDB" id="2884515at2"/>
<feature type="transmembrane region" description="Helical" evidence="1">
    <location>
        <begin position="81"/>
        <end position="105"/>
    </location>
</feature>
<evidence type="ECO:0000259" key="2">
    <source>
        <dbReference type="Pfam" id="PF18902"/>
    </source>
</evidence>
<keyword evidence="1" id="KW-0812">Transmembrane</keyword>
<dbReference type="AlphaFoldDB" id="A0A1X7I8Q3"/>
<keyword evidence="4" id="KW-1185">Reference proteome</keyword>
<dbReference type="RefSeq" id="WP_085492522.1">
    <property type="nucleotide sequence ID" value="NZ_FXAZ01000001.1"/>
</dbReference>
<organism evidence="3 4">
    <name type="scientific">Paenibacillus aquistagni</name>
    <dbReference type="NCBI Taxonomy" id="1852522"/>
    <lineage>
        <taxon>Bacteria</taxon>
        <taxon>Bacillati</taxon>
        <taxon>Bacillota</taxon>
        <taxon>Bacilli</taxon>
        <taxon>Bacillales</taxon>
        <taxon>Paenibacillaceae</taxon>
        <taxon>Paenibacillus</taxon>
    </lineage>
</organism>
<reference evidence="3 4" key="1">
    <citation type="submission" date="2017-04" db="EMBL/GenBank/DDBJ databases">
        <authorList>
            <person name="Afonso C.L."/>
            <person name="Miller P.J."/>
            <person name="Scott M.A."/>
            <person name="Spackman E."/>
            <person name="Goraichik I."/>
            <person name="Dimitrov K.M."/>
            <person name="Suarez D.L."/>
            <person name="Swayne D.E."/>
        </authorList>
    </citation>
    <scope>NUCLEOTIDE SEQUENCE [LARGE SCALE GENOMIC DNA]</scope>
    <source>
        <strain evidence="3 4">11</strain>
    </source>
</reference>
<dbReference type="InterPro" id="IPR043717">
    <property type="entry name" value="DUF5658"/>
</dbReference>
<dbReference type="Proteomes" id="UP000193834">
    <property type="component" value="Unassembled WGS sequence"/>
</dbReference>
<gene>
    <name evidence="3" type="ORF">SAMN06295960_0230</name>
</gene>
<evidence type="ECO:0000313" key="3">
    <source>
        <dbReference type="EMBL" id="SMG10954.1"/>
    </source>
</evidence>
<keyword evidence="1" id="KW-0472">Membrane</keyword>
<name>A0A1X7I8Q3_9BACL</name>
<sequence length="107" mass="12366">MSRDWTRVWIKAMIGLSLFDAFCTDVGIKLGWVTEANPIAKAVYEWHVSAFYGWKLALPILLLLLYPALPPRRLHKGLIQTTVLLYLAVGLYHCFWVAYGSFVYLRF</sequence>
<feature type="transmembrane region" description="Helical" evidence="1">
    <location>
        <begin position="52"/>
        <end position="69"/>
    </location>
</feature>
<evidence type="ECO:0000313" key="4">
    <source>
        <dbReference type="Proteomes" id="UP000193834"/>
    </source>
</evidence>
<accession>A0A1X7I8Q3</accession>
<proteinExistence type="predicted"/>
<keyword evidence="1" id="KW-1133">Transmembrane helix</keyword>